<dbReference type="Proteomes" id="UP000815677">
    <property type="component" value="Unassembled WGS sequence"/>
</dbReference>
<reference evidence="1" key="1">
    <citation type="submission" date="2014-09" db="EMBL/GenBank/DDBJ databases">
        <title>Genome sequence of the luminous mushroom Mycena chlorophos for searching fungal bioluminescence genes.</title>
        <authorList>
            <person name="Tanaka Y."/>
            <person name="Kasuga D."/>
            <person name="Oba Y."/>
            <person name="Hase S."/>
            <person name="Sato K."/>
            <person name="Oba Y."/>
            <person name="Sakakibara Y."/>
        </authorList>
    </citation>
    <scope>NUCLEOTIDE SEQUENCE</scope>
</reference>
<accession>A0ABQ0LJH9</accession>
<dbReference type="EMBL" id="DF847097">
    <property type="protein sequence ID" value="GAT51283.1"/>
    <property type="molecule type" value="Genomic_DNA"/>
</dbReference>
<evidence type="ECO:0000313" key="2">
    <source>
        <dbReference type="Proteomes" id="UP000815677"/>
    </source>
</evidence>
<evidence type="ECO:0000313" key="1">
    <source>
        <dbReference type="EMBL" id="GAT51283.1"/>
    </source>
</evidence>
<name>A0ABQ0LJH9_MYCCL</name>
<sequence length="543" mass="60993">MVLELLDLPEDILITCLLHLPLDDIKSCLAAGNRTLSTLIVTAPAIQFRFEQFAAGVIENINHPCSCQTTFDRRRALKERETRWLELAPLHRTRIPVGPTRIRYVYDLGEHCWVIGPQPAMDDTKIKQLIVYYTHLRGTDKEPRRCVVDSPDGKSIVDFCLATDMDLIVLITYSRTGPNQDLQLYEAHALSISQNGPHPASRNRTIEICREAVGSGLPHGQYKLRGSTLGISMAFFDHPHDRTLHLFNWITGERTLQKPESGIPGFIFLDDDLVLQFDNNRGGLQVDSDGKRFTLLLPELKATHEIIWETMDCGGQPGLASAADIVDELGYPAATHFRPDPAQSVFSLVFCTGPKQMNVDSKTLVLVHRAKMVECLREAIRDRAHGARVPWAEWGPRCTLWIELPRFVLLGANPRACVGTRFVANESEAIGIHKPTQLTIYDVNPAALAKARRMIHVGQGEEEVELENVTIRVVEPDVDAAPGQERLRHSAFAERIVSSLGYVEIKSKEVFHFDSVHMNNESIVGENWSMEDGVRRLEILWLG</sequence>
<gene>
    <name evidence="1" type="ORF">MCHLO_08438</name>
</gene>
<protein>
    <recommendedName>
        <fullName evidence="3">F-box domain-containing protein</fullName>
    </recommendedName>
</protein>
<keyword evidence="2" id="KW-1185">Reference proteome</keyword>
<evidence type="ECO:0008006" key="3">
    <source>
        <dbReference type="Google" id="ProtNLM"/>
    </source>
</evidence>
<proteinExistence type="predicted"/>
<organism evidence="1 2">
    <name type="scientific">Mycena chlorophos</name>
    <name type="common">Agaric fungus</name>
    <name type="synonym">Agaricus chlorophos</name>
    <dbReference type="NCBI Taxonomy" id="658473"/>
    <lineage>
        <taxon>Eukaryota</taxon>
        <taxon>Fungi</taxon>
        <taxon>Dikarya</taxon>
        <taxon>Basidiomycota</taxon>
        <taxon>Agaricomycotina</taxon>
        <taxon>Agaricomycetes</taxon>
        <taxon>Agaricomycetidae</taxon>
        <taxon>Agaricales</taxon>
        <taxon>Marasmiineae</taxon>
        <taxon>Mycenaceae</taxon>
        <taxon>Mycena</taxon>
    </lineage>
</organism>